<dbReference type="InterPro" id="IPR050745">
    <property type="entry name" value="Multifunctional_regulatory"/>
</dbReference>
<dbReference type="EMBL" id="MCFA01000038">
    <property type="protein sequence ID" value="ORY13829.1"/>
    <property type="molecule type" value="Genomic_DNA"/>
</dbReference>
<dbReference type="InterPro" id="IPR031348">
    <property type="entry name" value="PigL_N"/>
</dbReference>
<feature type="region of interest" description="Disordered" evidence="4">
    <location>
        <begin position="320"/>
        <end position="339"/>
    </location>
</feature>
<dbReference type="Gene3D" id="1.25.40.20">
    <property type="entry name" value="Ankyrin repeat-containing domain"/>
    <property type="match status" value="2"/>
</dbReference>
<dbReference type="AlphaFoldDB" id="A0A1Y1ZU92"/>
<proteinExistence type="predicted"/>
<dbReference type="PANTHER" id="PTHR24189">
    <property type="entry name" value="MYOTROPHIN"/>
    <property type="match status" value="1"/>
</dbReference>
<feature type="repeat" description="ANK" evidence="3">
    <location>
        <begin position="490"/>
        <end position="522"/>
    </location>
</feature>
<protein>
    <recommendedName>
        <fullName evidence="5">Azaphilone pigments biosynthesis cluster protein L N-terminal domain-containing protein</fullName>
    </recommendedName>
</protein>
<dbReference type="SMART" id="SM00248">
    <property type="entry name" value="ANK"/>
    <property type="match status" value="3"/>
</dbReference>
<dbReference type="InterPro" id="IPR036770">
    <property type="entry name" value="Ankyrin_rpt-contain_sf"/>
</dbReference>
<dbReference type="InterPro" id="IPR002110">
    <property type="entry name" value="Ankyrin_rpt"/>
</dbReference>
<evidence type="ECO:0000259" key="5">
    <source>
        <dbReference type="Pfam" id="PF17111"/>
    </source>
</evidence>
<evidence type="ECO:0000256" key="3">
    <source>
        <dbReference type="PROSITE-ProRule" id="PRU00023"/>
    </source>
</evidence>
<dbReference type="Pfam" id="PF12796">
    <property type="entry name" value="Ank_2"/>
    <property type="match status" value="1"/>
</dbReference>
<comment type="caution">
    <text evidence="6">The sequence shown here is derived from an EMBL/GenBank/DDBJ whole genome shotgun (WGS) entry which is preliminary data.</text>
</comment>
<dbReference type="STRING" id="1231657.A0A1Y1ZU92"/>
<feature type="domain" description="Azaphilone pigments biosynthesis cluster protein L N-terminal" evidence="5">
    <location>
        <begin position="2"/>
        <end position="113"/>
    </location>
</feature>
<gene>
    <name evidence="6" type="ORF">BCR34DRAFT_613130</name>
</gene>
<dbReference type="Pfam" id="PF17111">
    <property type="entry name" value="PigL_N"/>
    <property type="match status" value="1"/>
</dbReference>
<evidence type="ECO:0000256" key="1">
    <source>
        <dbReference type="ARBA" id="ARBA00022737"/>
    </source>
</evidence>
<dbReference type="PANTHER" id="PTHR24189:SF50">
    <property type="entry name" value="ANKYRIN REPEAT AND SOCS BOX PROTEIN 2"/>
    <property type="match status" value="1"/>
</dbReference>
<evidence type="ECO:0000256" key="2">
    <source>
        <dbReference type="ARBA" id="ARBA00023043"/>
    </source>
</evidence>
<keyword evidence="2 3" id="KW-0040">ANK repeat</keyword>
<dbReference type="OrthoDB" id="3800427at2759"/>
<name>A0A1Y1ZU92_9PLEO</name>
<dbReference type="SUPFAM" id="SSF48403">
    <property type="entry name" value="Ankyrin repeat"/>
    <property type="match status" value="1"/>
</dbReference>
<organism evidence="6 7">
    <name type="scientific">Clohesyomyces aquaticus</name>
    <dbReference type="NCBI Taxonomy" id="1231657"/>
    <lineage>
        <taxon>Eukaryota</taxon>
        <taxon>Fungi</taxon>
        <taxon>Dikarya</taxon>
        <taxon>Ascomycota</taxon>
        <taxon>Pezizomycotina</taxon>
        <taxon>Dothideomycetes</taxon>
        <taxon>Pleosporomycetidae</taxon>
        <taxon>Pleosporales</taxon>
        <taxon>Lindgomycetaceae</taxon>
        <taxon>Clohesyomyces</taxon>
    </lineage>
</organism>
<evidence type="ECO:0000313" key="6">
    <source>
        <dbReference type="EMBL" id="ORY13829.1"/>
    </source>
</evidence>
<dbReference type="PROSITE" id="PS50297">
    <property type="entry name" value="ANK_REP_REGION"/>
    <property type="match status" value="1"/>
</dbReference>
<keyword evidence="7" id="KW-1185">Reference proteome</keyword>
<evidence type="ECO:0000256" key="4">
    <source>
        <dbReference type="SAM" id="MobiDB-lite"/>
    </source>
</evidence>
<evidence type="ECO:0000313" key="7">
    <source>
        <dbReference type="Proteomes" id="UP000193144"/>
    </source>
</evidence>
<dbReference type="Proteomes" id="UP000193144">
    <property type="component" value="Unassembled WGS sequence"/>
</dbReference>
<reference evidence="6 7" key="1">
    <citation type="submission" date="2016-07" db="EMBL/GenBank/DDBJ databases">
        <title>Pervasive Adenine N6-methylation of Active Genes in Fungi.</title>
        <authorList>
            <consortium name="DOE Joint Genome Institute"/>
            <person name="Mondo S.J."/>
            <person name="Dannebaum R.O."/>
            <person name="Kuo R.C."/>
            <person name="Labutti K."/>
            <person name="Haridas S."/>
            <person name="Kuo A."/>
            <person name="Salamov A."/>
            <person name="Ahrendt S.R."/>
            <person name="Lipzen A."/>
            <person name="Sullivan W."/>
            <person name="Andreopoulos W.B."/>
            <person name="Clum A."/>
            <person name="Lindquist E."/>
            <person name="Daum C."/>
            <person name="Ramamoorthy G.K."/>
            <person name="Gryganskyi A."/>
            <person name="Culley D."/>
            <person name="Magnuson J.K."/>
            <person name="James T.Y."/>
            <person name="O'Malley M.A."/>
            <person name="Stajich J.E."/>
            <person name="Spatafora J.W."/>
            <person name="Visel A."/>
            <person name="Grigoriev I.V."/>
        </authorList>
    </citation>
    <scope>NUCLEOTIDE SEQUENCE [LARGE SCALE GENOMIC DNA]</scope>
    <source>
        <strain evidence="6 7">CBS 115471</strain>
    </source>
</reference>
<dbReference type="PROSITE" id="PS50088">
    <property type="entry name" value="ANK_REPEAT"/>
    <property type="match status" value="1"/>
</dbReference>
<accession>A0A1Y1ZU92</accession>
<keyword evidence="1" id="KW-0677">Repeat</keyword>
<sequence length="780" mass="87770">MAEAVGVAASVLTLVGASLKSTKFIYEVVSSIKDAPTRIRRLADAVHELQLILQKLQSCRALSASNSANTGNLKSSISRCKRDVDRYAAELEKRVDSSGRPLVDFKTKIKVSMQDKYLQSMEIVLQGHIQSLTLHLNLLQSDQIFEQGDKIKSLTGSMAQLSTSSTLLSQSFRTHENYLVDTQGAVRRLYEDYLVNCKTTAATLHSAQKTGDAIVELVSTESSRHTEQVNDFRAEMRAELASLKSQMDAITCAKSAAISDNDVLSGTQPSISATEIETEKSIERLSRLVNEEACIFTEEQMEEIIDDLETLLRASEWAEPPKTKAKIPHQSEVGPRAKSPRDLKQIMGIFNGAGSLALNGELETQRPQTAEVVISNTWAMEQYELNSGVMTIHKHKRRRQKKHQDRMPETFELIAKIRFLPNRDAGQVMLAASAYRRTSHFSTNLTVTLMACPILPWGSLVFTLVIQRRFEEFKRLLQEGKASIRDHDEDGWSLLHYAANHRIPELCQFLIEHGADIDEISCGNRNRQGKRWISEIHTPLTLLMSGSGEMSSRILCSRKLLEHGADPTLGAITGSTGVEILGGCNVDFLKSAFDSGNCFLGLEQFLSILSGGRCSPEEVEFLLARGANIRDRDESDNNCLHIVLLKWRGYIEPWINILKVIILLIEAGADIHAKNAGGHTPSDIACYKRKDYGSAFGDVWDRALHETRHDISGFRKGHSGEAAYTNYYKRRDFENFWKGKEEECPYFHGEDELHPENFYEDRYQDYWGVALPRRRRRTRA</sequence>